<dbReference type="PANTHER" id="PTHR10900:SF77">
    <property type="entry name" value="FI19380P1"/>
    <property type="match status" value="1"/>
</dbReference>
<keyword evidence="4" id="KW-1185">Reference proteome</keyword>
<comment type="caution">
    <text evidence="3">The sequence shown here is derived from an EMBL/GenBank/DDBJ whole genome shotgun (WGS) entry which is preliminary data.</text>
</comment>
<gene>
    <name evidence="3" type="ORF">GRI39_08055</name>
</gene>
<sequence length="185" mass="18986">MKRFAIPLLAGATLALAACGSEPAPEATEAATPAPTGPGPIASAAADNADLSKFLDVVRSAMLGGSLIAHGPYTLFAPTNEAFDHMPKGKLDKLSVPEQQKNLAALINYHIVKGAMDKAALTKAIEDGKGKAELETVEGGKLTATLQGDTIVLTDGNGDKAKVTDDGTEASNGYLYSIDTVLSPH</sequence>
<dbReference type="OrthoDB" id="9800666at2"/>
<evidence type="ECO:0000256" key="1">
    <source>
        <dbReference type="SAM" id="SignalP"/>
    </source>
</evidence>
<dbReference type="InterPro" id="IPR050904">
    <property type="entry name" value="Adhesion/Biosynth-related"/>
</dbReference>
<keyword evidence="1" id="KW-0732">Signal</keyword>
<name>A0A845A9Q9_9SPHN</name>
<dbReference type="InterPro" id="IPR000782">
    <property type="entry name" value="FAS1_domain"/>
</dbReference>
<dbReference type="EMBL" id="WTYQ01000002">
    <property type="protein sequence ID" value="MXP25993.1"/>
    <property type="molecule type" value="Genomic_DNA"/>
</dbReference>
<dbReference type="AlphaFoldDB" id="A0A845A9Q9"/>
<evidence type="ECO:0000313" key="4">
    <source>
        <dbReference type="Proteomes" id="UP000460561"/>
    </source>
</evidence>
<organism evidence="3 4">
    <name type="scientific">Altericroceibacterium indicum</name>
    <dbReference type="NCBI Taxonomy" id="374177"/>
    <lineage>
        <taxon>Bacteria</taxon>
        <taxon>Pseudomonadati</taxon>
        <taxon>Pseudomonadota</taxon>
        <taxon>Alphaproteobacteria</taxon>
        <taxon>Sphingomonadales</taxon>
        <taxon>Erythrobacteraceae</taxon>
        <taxon>Altericroceibacterium</taxon>
    </lineage>
</organism>
<evidence type="ECO:0000313" key="3">
    <source>
        <dbReference type="EMBL" id="MXP25993.1"/>
    </source>
</evidence>
<proteinExistence type="predicted"/>
<dbReference type="SUPFAM" id="SSF82153">
    <property type="entry name" value="FAS1 domain"/>
    <property type="match status" value="1"/>
</dbReference>
<feature type="domain" description="FAS1" evidence="2">
    <location>
        <begin position="38"/>
        <end position="182"/>
    </location>
</feature>
<dbReference type="PROSITE" id="PS51257">
    <property type="entry name" value="PROKAR_LIPOPROTEIN"/>
    <property type="match status" value="1"/>
</dbReference>
<dbReference type="SMART" id="SM00554">
    <property type="entry name" value="FAS1"/>
    <property type="match status" value="1"/>
</dbReference>
<dbReference type="PANTHER" id="PTHR10900">
    <property type="entry name" value="PERIOSTIN-RELATED"/>
    <property type="match status" value="1"/>
</dbReference>
<protein>
    <submittedName>
        <fullName evidence="3">Fasciclin domain-containing protein</fullName>
    </submittedName>
</protein>
<evidence type="ECO:0000259" key="2">
    <source>
        <dbReference type="PROSITE" id="PS50213"/>
    </source>
</evidence>
<dbReference type="RefSeq" id="WP_160739147.1">
    <property type="nucleotide sequence ID" value="NZ_WTYQ01000002.1"/>
</dbReference>
<feature type="signal peptide" evidence="1">
    <location>
        <begin position="1"/>
        <end position="17"/>
    </location>
</feature>
<dbReference type="Proteomes" id="UP000460561">
    <property type="component" value="Unassembled WGS sequence"/>
</dbReference>
<dbReference type="Pfam" id="PF02469">
    <property type="entry name" value="Fasciclin"/>
    <property type="match status" value="1"/>
</dbReference>
<dbReference type="PROSITE" id="PS50213">
    <property type="entry name" value="FAS1"/>
    <property type="match status" value="1"/>
</dbReference>
<reference evidence="3 4" key="1">
    <citation type="submission" date="2019-12" db="EMBL/GenBank/DDBJ databases">
        <title>Genomic-based taxomic classification of the family Erythrobacteraceae.</title>
        <authorList>
            <person name="Xu L."/>
        </authorList>
    </citation>
    <scope>NUCLEOTIDE SEQUENCE [LARGE SCALE GENOMIC DNA]</scope>
    <source>
        <strain evidence="3 4">DSM 18604</strain>
    </source>
</reference>
<accession>A0A845A9Q9</accession>
<dbReference type="InterPro" id="IPR036378">
    <property type="entry name" value="FAS1_dom_sf"/>
</dbReference>
<feature type="chain" id="PRO_5032295987" evidence="1">
    <location>
        <begin position="18"/>
        <end position="185"/>
    </location>
</feature>
<dbReference type="Gene3D" id="2.30.180.10">
    <property type="entry name" value="FAS1 domain"/>
    <property type="match status" value="1"/>
</dbReference>